<dbReference type="EMBL" id="JAKKPZ010000070">
    <property type="protein sequence ID" value="KAI1704272.1"/>
    <property type="molecule type" value="Genomic_DNA"/>
</dbReference>
<protein>
    <submittedName>
        <fullName evidence="1">Uncharacterized protein</fullName>
    </submittedName>
</protein>
<gene>
    <name evidence="1" type="ORF">DdX_14394</name>
</gene>
<keyword evidence="2" id="KW-1185">Reference proteome</keyword>
<evidence type="ECO:0000313" key="2">
    <source>
        <dbReference type="Proteomes" id="UP001201812"/>
    </source>
</evidence>
<reference evidence="1" key="1">
    <citation type="submission" date="2022-01" db="EMBL/GenBank/DDBJ databases">
        <title>Genome Sequence Resource for Two Populations of Ditylenchus destructor, the Migratory Endoparasitic Phytonematode.</title>
        <authorList>
            <person name="Zhang H."/>
            <person name="Lin R."/>
            <person name="Xie B."/>
        </authorList>
    </citation>
    <scope>NUCLEOTIDE SEQUENCE</scope>
    <source>
        <strain evidence="1">BazhouSP</strain>
    </source>
</reference>
<proteinExistence type="predicted"/>
<accession>A0AAD4MUD6</accession>
<comment type="caution">
    <text evidence="1">The sequence shown here is derived from an EMBL/GenBank/DDBJ whole genome shotgun (WGS) entry which is preliminary data.</text>
</comment>
<evidence type="ECO:0000313" key="1">
    <source>
        <dbReference type="EMBL" id="KAI1704272.1"/>
    </source>
</evidence>
<dbReference type="Proteomes" id="UP001201812">
    <property type="component" value="Unassembled WGS sequence"/>
</dbReference>
<sequence length="275" mass="30588">MSSTTLISFECTISGRVYSGLVGDTKVVQRKDGLLKEEQANFEDLMKNSAKTTDWLKKVQPYITFSTTRSKVFVVRLNDELNLLGVAGDSIASVNLMRRRVTPYSKPMLGYVAARESETKLEHVIDNAFMETVGRTEEARKGEALVVECGSKVKFRSFKVAEAGSSRITPNKLTSKGPIVVGWGSNIVNEYLAPNLANPLQDFDALKELLCETFLRIENEQSAALVGPKPNPTTVVSKDFEGYLVKHCNKGEKKTMHFIKNKVVENYPWPGSTEL</sequence>
<name>A0AAD4MUD6_9BILA</name>
<dbReference type="AlphaFoldDB" id="A0AAD4MUD6"/>
<organism evidence="1 2">
    <name type="scientific">Ditylenchus destructor</name>
    <dbReference type="NCBI Taxonomy" id="166010"/>
    <lineage>
        <taxon>Eukaryota</taxon>
        <taxon>Metazoa</taxon>
        <taxon>Ecdysozoa</taxon>
        <taxon>Nematoda</taxon>
        <taxon>Chromadorea</taxon>
        <taxon>Rhabditida</taxon>
        <taxon>Tylenchina</taxon>
        <taxon>Tylenchomorpha</taxon>
        <taxon>Sphaerularioidea</taxon>
        <taxon>Anguinidae</taxon>
        <taxon>Anguininae</taxon>
        <taxon>Ditylenchus</taxon>
    </lineage>
</organism>